<proteinExistence type="predicted"/>
<dbReference type="EMBL" id="JABBPG010000004">
    <property type="protein sequence ID" value="NOU51332.1"/>
    <property type="molecule type" value="Genomic_DNA"/>
</dbReference>
<protein>
    <submittedName>
        <fullName evidence="1">Uncharacterized protein</fullName>
    </submittedName>
</protein>
<dbReference type="AlphaFoldDB" id="A0A849VD50"/>
<name>A0A849VD50_9GAMM</name>
<organism evidence="1 2">
    <name type="scientific">Pseudoalteromonas caenipelagi</name>
    <dbReference type="NCBI Taxonomy" id="2726988"/>
    <lineage>
        <taxon>Bacteria</taxon>
        <taxon>Pseudomonadati</taxon>
        <taxon>Pseudomonadota</taxon>
        <taxon>Gammaproteobacteria</taxon>
        <taxon>Alteromonadales</taxon>
        <taxon>Pseudoalteromonadaceae</taxon>
        <taxon>Pseudoalteromonas</taxon>
    </lineage>
</organism>
<accession>A0A849VD50</accession>
<comment type="caution">
    <text evidence="1">The sequence shown here is derived from an EMBL/GenBank/DDBJ whole genome shotgun (WGS) entry which is preliminary data.</text>
</comment>
<reference evidence="1 2" key="1">
    <citation type="submission" date="2020-04" db="EMBL/GenBank/DDBJ databases">
        <title>Pseudoalteromonas caenipelagi sp. nov., isolated from a tidal flat.</title>
        <authorList>
            <person name="Park S."/>
            <person name="Yoon J.-H."/>
        </authorList>
    </citation>
    <scope>NUCLEOTIDE SEQUENCE [LARGE SCALE GENOMIC DNA]</scope>
    <source>
        <strain evidence="1 2">JBTF-M23</strain>
    </source>
</reference>
<dbReference type="RefSeq" id="WP_171626392.1">
    <property type="nucleotide sequence ID" value="NZ_JABBPG010000004.1"/>
</dbReference>
<evidence type="ECO:0000313" key="2">
    <source>
        <dbReference type="Proteomes" id="UP000586305"/>
    </source>
</evidence>
<keyword evidence="2" id="KW-1185">Reference proteome</keyword>
<sequence>MLSTLKLKLKTKKVKLLSGNQALNAQQTKKIAGGNLSETETFTSLDKILD</sequence>
<gene>
    <name evidence="1" type="ORF">HG263_12415</name>
</gene>
<evidence type="ECO:0000313" key="1">
    <source>
        <dbReference type="EMBL" id="NOU51332.1"/>
    </source>
</evidence>
<dbReference type="Proteomes" id="UP000586305">
    <property type="component" value="Unassembled WGS sequence"/>
</dbReference>